<keyword evidence="3" id="KW-1185">Reference proteome</keyword>
<proteinExistence type="predicted"/>
<feature type="transmembrane region" description="Helical" evidence="1">
    <location>
        <begin position="7"/>
        <end position="32"/>
    </location>
</feature>
<feature type="transmembrane region" description="Helical" evidence="1">
    <location>
        <begin position="99"/>
        <end position="119"/>
    </location>
</feature>
<keyword evidence="1" id="KW-1133">Transmembrane helix</keyword>
<evidence type="ECO:0000313" key="3">
    <source>
        <dbReference type="Proteomes" id="UP000315471"/>
    </source>
</evidence>
<dbReference type="OrthoDB" id="279578at2"/>
<sequence>MSLPIVRLIFGVAAAYDFLIGLVFLLAGKALFDASGIPYPNHWGYIQFGSLMLITFGIMFFCIAVAPAGNRNLMPFGMLLKISYVGMVTYYWITTGCPFLFKPFAVIDLLMLVLFVIAYRSTAPLPHETPTKH</sequence>
<feature type="transmembrane region" description="Helical" evidence="1">
    <location>
        <begin position="73"/>
        <end position="93"/>
    </location>
</feature>
<gene>
    <name evidence="2" type="ORF">Q31b_48180</name>
</gene>
<reference evidence="2 3" key="1">
    <citation type="submission" date="2019-02" db="EMBL/GenBank/DDBJ databases">
        <title>Deep-cultivation of Planctomycetes and their phenomic and genomic characterization uncovers novel biology.</title>
        <authorList>
            <person name="Wiegand S."/>
            <person name="Jogler M."/>
            <person name="Boedeker C."/>
            <person name="Pinto D."/>
            <person name="Vollmers J."/>
            <person name="Rivas-Marin E."/>
            <person name="Kohn T."/>
            <person name="Peeters S.H."/>
            <person name="Heuer A."/>
            <person name="Rast P."/>
            <person name="Oberbeckmann S."/>
            <person name="Bunk B."/>
            <person name="Jeske O."/>
            <person name="Meyerdierks A."/>
            <person name="Storesund J.E."/>
            <person name="Kallscheuer N."/>
            <person name="Luecker S."/>
            <person name="Lage O.M."/>
            <person name="Pohl T."/>
            <person name="Merkel B.J."/>
            <person name="Hornburger P."/>
            <person name="Mueller R.-W."/>
            <person name="Bruemmer F."/>
            <person name="Labrenz M."/>
            <person name="Spormann A.M."/>
            <person name="Op Den Camp H."/>
            <person name="Overmann J."/>
            <person name="Amann R."/>
            <person name="Jetten M.S.M."/>
            <person name="Mascher T."/>
            <person name="Medema M.H."/>
            <person name="Devos D.P."/>
            <person name="Kaster A.-K."/>
            <person name="Ovreas L."/>
            <person name="Rohde M."/>
            <person name="Galperin M.Y."/>
            <person name="Jogler C."/>
        </authorList>
    </citation>
    <scope>NUCLEOTIDE SEQUENCE [LARGE SCALE GENOMIC DNA]</scope>
    <source>
        <strain evidence="2 3">Q31b</strain>
    </source>
</reference>
<dbReference type="EMBL" id="SJPY01000008">
    <property type="protein sequence ID" value="TWU36537.1"/>
    <property type="molecule type" value="Genomic_DNA"/>
</dbReference>
<dbReference type="AlphaFoldDB" id="A0A5C6DL48"/>
<dbReference type="RefSeq" id="WP_146601966.1">
    <property type="nucleotide sequence ID" value="NZ_SJPY01000008.1"/>
</dbReference>
<name>A0A5C6DL48_9BACT</name>
<dbReference type="Proteomes" id="UP000315471">
    <property type="component" value="Unassembled WGS sequence"/>
</dbReference>
<comment type="caution">
    <text evidence="2">The sequence shown here is derived from an EMBL/GenBank/DDBJ whole genome shotgun (WGS) entry which is preliminary data.</text>
</comment>
<feature type="transmembrane region" description="Helical" evidence="1">
    <location>
        <begin position="44"/>
        <end position="66"/>
    </location>
</feature>
<organism evidence="2 3">
    <name type="scientific">Novipirellula aureliae</name>
    <dbReference type="NCBI Taxonomy" id="2527966"/>
    <lineage>
        <taxon>Bacteria</taxon>
        <taxon>Pseudomonadati</taxon>
        <taxon>Planctomycetota</taxon>
        <taxon>Planctomycetia</taxon>
        <taxon>Pirellulales</taxon>
        <taxon>Pirellulaceae</taxon>
        <taxon>Novipirellula</taxon>
    </lineage>
</organism>
<evidence type="ECO:0008006" key="4">
    <source>
        <dbReference type="Google" id="ProtNLM"/>
    </source>
</evidence>
<protein>
    <recommendedName>
        <fullName evidence="4">DoxX</fullName>
    </recommendedName>
</protein>
<accession>A0A5C6DL48</accession>
<keyword evidence="1" id="KW-0472">Membrane</keyword>
<keyword evidence="1" id="KW-0812">Transmembrane</keyword>
<evidence type="ECO:0000313" key="2">
    <source>
        <dbReference type="EMBL" id="TWU36537.1"/>
    </source>
</evidence>
<evidence type="ECO:0000256" key="1">
    <source>
        <dbReference type="SAM" id="Phobius"/>
    </source>
</evidence>